<dbReference type="InterPro" id="IPR000237">
    <property type="entry name" value="GRIP_dom"/>
</dbReference>
<dbReference type="eggNOG" id="ENOG502S0A5">
    <property type="taxonomic scope" value="Eukaryota"/>
</dbReference>
<evidence type="ECO:0000256" key="3">
    <source>
        <dbReference type="ARBA" id="ARBA00022490"/>
    </source>
</evidence>
<dbReference type="Proteomes" id="UP000000689">
    <property type="component" value="Chromosome 4"/>
</dbReference>
<keyword evidence="4 6" id="KW-0175">Coiled coil</keyword>
<dbReference type="OrthoDB" id="1926336at2759"/>
<dbReference type="HOGENOM" id="CLU_006987_0_0_1"/>
<sequence length="960" mass="110948">MFKQLSQIGKNLSDELQKGLSEELAPLPQATDPTDSANMTNGNSTTDGLQPTGVGNDSDGTQDLPKDIQAKLRKFEKYELKYPALLNAYKNEKIRNEKIEKILTENTPLANLDDVDSLPAFFQNINTKHTIYNDEIKRLTKENNESRERLSDRTEIEELEKKFNSERENLQREIDEAKEQRQNVERQKDTSSADEVDRLKTLLEEKETMYLSEIKILEDKLAAAQKEKDDKQNKLEKVEKQYDEEQAQLLESQAREVTTLKTQLDESNKRLGDITSKMKPLEEQLVEKAKTIQELQEQLNKSTSAIELPTKTVTETEITTLKTTPMSKNQKKRNRKKNKKQNNAPTVATKEEEQAEKNPQPSTEEDNADTSGLLERYNTLLKDFEAFQSEHKDCKDWEEKYNETKSHLEELKDVSEKLAELEEEKNNLGAELSKTKEALTAKNTEVEEQREMMREIGNDLVAAKDQIKESSLGKNEEIARWTAQVENLKNENEKIISENKTKQSELEKNTAALTDEIEKLKTKYMDASKRLKDNEARMNEALSKIQNENNRLSNQMRDYNSVKTNVLQKEKTISYLENQIKGYTEEKIKTEKSIDMLKRENGILTNRLDLLKKENQTLHDNVKKNSNSYENYLKENGKLSERLSILQDKYDALQNIKSNSNEQTDSIKRQCEELNVKLREASKRIISLEDELNDYTTIIQDKTRETDTMRRLLSESQNDEKTRQHQLTEKVTQLTNEKEKLDSELSLQTARINREINDWKHITNDLKSEVHALKLREQQLLSEITTLNSLNDTMKRKSVATHEDSGELEKLTSNLKEALSKADGKIQELQNSNEQLMHLNNDVNKKLERITKNYRTLSNQLNALREGKEISARESRSNSVASSVSNHLTVGEPRKSSSTNDLAGSKRENELEQTEKVAYMKNVLLGFLEHREQRSQLLPVISMLLQLDSNDEKRLLMSLR</sequence>
<feature type="coiled-coil region" evidence="6">
    <location>
        <begin position="808"/>
        <end position="867"/>
    </location>
</feature>
<feature type="compositionally biased region" description="Polar residues" evidence="7">
    <location>
        <begin position="31"/>
        <end position="61"/>
    </location>
</feature>
<dbReference type="RefSeq" id="XP_003669850.1">
    <property type="nucleotide sequence ID" value="XM_003669802.1"/>
</dbReference>
<dbReference type="KEGG" id="ndi:NDAI_0D02930"/>
<organism evidence="9 10">
    <name type="scientific">Naumovozyma dairenensis (strain ATCC 10597 / BCRC 20456 / CBS 421 / NBRC 0211 / NRRL Y-12639)</name>
    <name type="common">Saccharomyces dairenensis</name>
    <dbReference type="NCBI Taxonomy" id="1071378"/>
    <lineage>
        <taxon>Eukaryota</taxon>
        <taxon>Fungi</taxon>
        <taxon>Dikarya</taxon>
        <taxon>Ascomycota</taxon>
        <taxon>Saccharomycotina</taxon>
        <taxon>Saccharomycetes</taxon>
        <taxon>Saccharomycetales</taxon>
        <taxon>Saccharomycetaceae</taxon>
        <taxon>Naumovozyma</taxon>
    </lineage>
</organism>
<evidence type="ECO:0000256" key="5">
    <source>
        <dbReference type="ARBA" id="ARBA00023136"/>
    </source>
</evidence>
<dbReference type="EMBL" id="HE580270">
    <property type="protein sequence ID" value="CCD24607.1"/>
    <property type="molecule type" value="Genomic_DNA"/>
</dbReference>
<evidence type="ECO:0000256" key="7">
    <source>
        <dbReference type="SAM" id="MobiDB-lite"/>
    </source>
</evidence>
<feature type="domain" description="GRIP" evidence="8">
    <location>
        <begin position="910"/>
        <end position="958"/>
    </location>
</feature>
<dbReference type="SMART" id="SM00755">
    <property type="entry name" value="Grip"/>
    <property type="match status" value="1"/>
</dbReference>
<evidence type="ECO:0000313" key="10">
    <source>
        <dbReference type="Proteomes" id="UP000000689"/>
    </source>
</evidence>
<comment type="subcellular location">
    <subcellularLocation>
        <location evidence="2">Cytoplasm</location>
    </subcellularLocation>
    <subcellularLocation>
        <location evidence="1">Endomembrane system</location>
        <topology evidence="1">Peripheral membrane protein</topology>
    </subcellularLocation>
</comment>
<dbReference type="OMA" id="NIGQDHV"/>
<evidence type="ECO:0000256" key="6">
    <source>
        <dbReference type="SAM" id="Coils"/>
    </source>
</evidence>
<evidence type="ECO:0000256" key="2">
    <source>
        <dbReference type="ARBA" id="ARBA00004496"/>
    </source>
</evidence>
<feature type="region of interest" description="Disordered" evidence="7">
    <location>
        <begin position="14"/>
        <end position="64"/>
    </location>
</feature>
<keyword evidence="10" id="KW-1185">Reference proteome</keyword>
<feature type="region of interest" description="Disordered" evidence="7">
    <location>
        <begin position="316"/>
        <end position="370"/>
    </location>
</feature>
<dbReference type="PANTHER" id="PTHR23157">
    <property type="entry name" value="GRIP AND COILED-COIL DOMAIN-CONTAINING PROTEIN 1"/>
    <property type="match status" value="1"/>
</dbReference>
<accession>G0W9Z6</accession>
<feature type="compositionally biased region" description="Low complexity" evidence="7">
    <location>
        <begin position="877"/>
        <end position="886"/>
    </location>
</feature>
<evidence type="ECO:0000313" key="9">
    <source>
        <dbReference type="EMBL" id="CCD24607.1"/>
    </source>
</evidence>
<feature type="region of interest" description="Disordered" evidence="7">
    <location>
        <begin position="868"/>
        <end position="910"/>
    </location>
</feature>
<keyword evidence="5" id="KW-0472">Membrane</keyword>
<proteinExistence type="predicted"/>
<dbReference type="STRING" id="1071378.G0W9Z6"/>
<feature type="coiled-coil region" evidence="6">
    <location>
        <begin position="394"/>
        <end position="751"/>
    </location>
</feature>
<dbReference type="GeneID" id="11495264"/>
<feature type="compositionally biased region" description="Basic residues" evidence="7">
    <location>
        <begin position="329"/>
        <end position="340"/>
    </location>
</feature>
<gene>
    <name evidence="9" type="primary">NDAI0D02930</name>
    <name evidence="9" type="ordered locus">NDAI_0D02930</name>
</gene>
<protein>
    <recommendedName>
        <fullName evidence="8">GRIP domain-containing protein</fullName>
    </recommendedName>
</protein>
<dbReference type="InterPro" id="IPR051952">
    <property type="entry name" value="Golgi-autophagy_related"/>
</dbReference>
<reference evidence="9 10" key="1">
    <citation type="journal article" date="2011" name="Proc. Natl. Acad. Sci. U.S.A.">
        <title>Evolutionary erosion of yeast sex chromosomes by mating-type switching accidents.</title>
        <authorList>
            <person name="Gordon J.L."/>
            <person name="Armisen D."/>
            <person name="Proux-Wera E."/>
            <person name="Oheigeartaigh S.S."/>
            <person name="Byrne K.P."/>
            <person name="Wolfe K.H."/>
        </authorList>
    </citation>
    <scope>NUCLEOTIDE SEQUENCE [LARGE SCALE GENOMIC DNA]</scope>
    <source>
        <strain evidence="10">ATCC 10597 / BCRC 20456 / CBS 421 / NBRC 0211 / NRRL Y-12639</strain>
    </source>
</reference>
<evidence type="ECO:0000256" key="1">
    <source>
        <dbReference type="ARBA" id="ARBA00004184"/>
    </source>
</evidence>
<dbReference type="GO" id="GO:0005794">
    <property type="term" value="C:Golgi apparatus"/>
    <property type="evidence" value="ECO:0007669"/>
    <property type="project" value="TreeGrafter"/>
</dbReference>
<evidence type="ECO:0000256" key="4">
    <source>
        <dbReference type="ARBA" id="ARBA00023054"/>
    </source>
</evidence>
<feature type="region of interest" description="Disordered" evidence="7">
    <location>
        <begin position="175"/>
        <end position="194"/>
    </location>
</feature>
<evidence type="ECO:0000259" key="8">
    <source>
        <dbReference type="PROSITE" id="PS50913"/>
    </source>
</evidence>
<dbReference type="Pfam" id="PF01465">
    <property type="entry name" value="GRIP"/>
    <property type="match status" value="1"/>
</dbReference>
<feature type="compositionally biased region" description="Low complexity" evidence="7">
    <location>
        <begin position="316"/>
        <end position="325"/>
    </location>
</feature>
<dbReference type="PROSITE" id="PS50913">
    <property type="entry name" value="GRIP"/>
    <property type="match status" value="1"/>
</dbReference>
<dbReference type="PANTHER" id="PTHR23157:SF25">
    <property type="entry name" value="GRIP AND COILED-COIL DOMAIN-CONTAINING PROTEIN 1"/>
    <property type="match status" value="1"/>
</dbReference>
<dbReference type="AlphaFoldDB" id="G0W9Z6"/>
<name>G0W9Z6_NAUDC</name>
<keyword evidence="3" id="KW-0963">Cytoplasm</keyword>